<dbReference type="GO" id="GO:0015074">
    <property type="term" value="P:DNA integration"/>
    <property type="evidence" value="ECO:0007669"/>
    <property type="project" value="InterPro"/>
</dbReference>
<evidence type="ECO:0008006" key="3">
    <source>
        <dbReference type="Google" id="ProtNLM"/>
    </source>
</evidence>
<dbReference type="EMBL" id="QUSY01001247">
    <property type="protein sequence ID" value="RHY25593.1"/>
    <property type="molecule type" value="Genomic_DNA"/>
</dbReference>
<sequence>MAGHKQSHVSLVAVATFFQAESLSRSANGDFVLDAQTLYTLATPTLDAPLQYTMIKWVALQYHLDGEFCWKYMNPLLFRTPILVMPVAVTQVMAIPNVFLTGRVATKSLLPTETLQLKDSVRSCMLYTYTTRFRLFSSKHHICHMSPGYDNSFIVWVYQNTPVKVGTISGYRAALRWYYKREGVAMPVEYATMLKTIFTGMHRLTATDEQTSNLKDSGKRPLGFSTYEALCQESLRRSDSGFVHLFLVISWNLMARSKPTETIHIDHISFEEDAIGVMYFKSKTDQTGSKRRDPRHVYANPSSLAICAFLALGMYFACIPTLANGPLFPGANQRDRFGKAMKTLVNAVLGEAESGTVGTHSIRKGGDICMLWEHKRTIERYMHYEKAGDPFVGRVAAGLTLNSADFAVQPPHFATTDNPVVTSALRCMFPGLSKSVSLFGVLKLGLASIVHRADFLRTTLPSSHPVLHTAIFRDYFMMSNRKALVRTTSTAMKPTGLPPYVEIYRHLQAQQESLEAVASEVLSGVQKILDEKHEI</sequence>
<protein>
    <recommendedName>
        <fullName evidence="3">Core-binding (CB) domain-containing protein</fullName>
    </recommendedName>
</protein>
<dbReference type="GO" id="GO:0003677">
    <property type="term" value="F:DNA binding"/>
    <property type="evidence" value="ECO:0007669"/>
    <property type="project" value="InterPro"/>
</dbReference>
<gene>
    <name evidence="1" type="ORF">DYB32_008209</name>
</gene>
<dbReference type="AlphaFoldDB" id="A0A3R6YU84"/>
<keyword evidence="2" id="KW-1185">Reference proteome</keyword>
<name>A0A3R6YU84_9STRA</name>
<dbReference type="VEuPathDB" id="FungiDB:H310_05075"/>
<reference evidence="1 2" key="1">
    <citation type="submission" date="2018-08" db="EMBL/GenBank/DDBJ databases">
        <title>Aphanomyces genome sequencing and annotation.</title>
        <authorList>
            <person name="Minardi D."/>
            <person name="Oidtmann B."/>
            <person name="Van Der Giezen M."/>
            <person name="Studholme D.J."/>
        </authorList>
    </citation>
    <scope>NUCLEOTIDE SEQUENCE [LARGE SCALE GENOMIC DNA]</scope>
    <source>
        <strain evidence="1 2">NJM0002</strain>
    </source>
</reference>
<dbReference type="VEuPathDB" id="FungiDB:H310_15183"/>
<dbReference type="Proteomes" id="UP000285060">
    <property type="component" value="Unassembled WGS sequence"/>
</dbReference>
<dbReference type="GO" id="GO:0006310">
    <property type="term" value="P:DNA recombination"/>
    <property type="evidence" value="ECO:0007669"/>
    <property type="project" value="InterPro"/>
</dbReference>
<proteinExistence type="predicted"/>
<dbReference type="InterPro" id="IPR013762">
    <property type="entry name" value="Integrase-like_cat_sf"/>
</dbReference>
<organism evidence="1 2">
    <name type="scientific">Aphanomyces invadans</name>
    <dbReference type="NCBI Taxonomy" id="157072"/>
    <lineage>
        <taxon>Eukaryota</taxon>
        <taxon>Sar</taxon>
        <taxon>Stramenopiles</taxon>
        <taxon>Oomycota</taxon>
        <taxon>Saprolegniomycetes</taxon>
        <taxon>Saprolegniales</taxon>
        <taxon>Verrucalvaceae</taxon>
        <taxon>Aphanomyces</taxon>
    </lineage>
</organism>
<accession>A0A3R6YU84</accession>
<comment type="caution">
    <text evidence="1">The sequence shown here is derived from an EMBL/GenBank/DDBJ whole genome shotgun (WGS) entry which is preliminary data.</text>
</comment>
<evidence type="ECO:0000313" key="1">
    <source>
        <dbReference type="EMBL" id="RHY25593.1"/>
    </source>
</evidence>
<dbReference type="Gene3D" id="1.10.443.10">
    <property type="entry name" value="Intergrase catalytic core"/>
    <property type="match status" value="1"/>
</dbReference>
<evidence type="ECO:0000313" key="2">
    <source>
        <dbReference type="Proteomes" id="UP000285060"/>
    </source>
</evidence>